<accession>A0A7U3ZNQ6</accession>
<name>A0A7U3ZNQ6_RUNSL</name>
<sequence length="51" mass="5688">MKLRYLESLAGLVGPLQTASSVQYAVFKEHYAQRGDNGLLLKHKPLQAAQF</sequence>
<dbReference type="AlphaFoldDB" id="A0A7U3ZNQ6"/>
<organism evidence="1 2">
    <name type="scientific">Runella slithyformis (strain ATCC 29530 / DSM 19594 / LMG 11500 / NCIMB 11436 / LSU 4)</name>
    <dbReference type="NCBI Taxonomy" id="761193"/>
    <lineage>
        <taxon>Bacteria</taxon>
        <taxon>Pseudomonadati</taxon>
        <taxon>Bacteroidota</taxon>
        <taxon>Cytophagia</taxon>
        <taxon>Cytophagales</taxon>
        <taxon>Spirosomataceae</taxon>
        <taxon>Runella</taxon>
    </lineage>
</organism>
<gene>
    <name evidence="1" type="ordered locus">Runsl_4227</name>
</gene>
<keyword evidence="2" id="KW-1185">Reference proteome</keyword>
<dbReference type="EMBL" id="CP002859">
    <property type="protein sequence ID" value="AEI50571.1"/>
    <property type="molecule type" value="Genomic_DNA"/>
</dbReference>
<protein>
    <submittedName>
        <fullName evidence="1">Uncharacterized protein</fullName>
    </submittedName>
</protein>
<proteinExistence type="predicted"/>
<dbReference type="Proteomes" id="UP000000493">
    <property type="component" value="Chromosome"/>
</dbReference>
<evidence type="ECO:0000313" key="1">
    <source>
        <dbReference type="EMBL" id="AEI50571.1"/>
    </source>
</evidence>
<reference evidence="2" key="1">
    <citation type="submission" date="2011-06" db="EMBL/GenBank/DDBJ databases">
        <title>The complete genome of chromosome of Runella slithyformis DSM 19594.</title>
        <authorList>
            <consortium name="US DOE Joint Genome Institute (JGI-PGF)"/>
            <person name="Lucas S."/>
            <person name="Han J."/>
            <person name="Lapidus A."/>
            <person name="Bruce D."/>
            <person name="Goodwin L."/>
            <person name="Pitluck S."/>
            <person name="Peters L."/>
            <person name="Kyrpides N."/>
            <person name="Mavromatis K."/>
            <person name="Ivanova N."/>
            <person name="Ovchinnikova G."/>
            <person name="Zhang X."/>
            <person name="Misra M."/>
            <person name="Detter J.C."/>
            <person name="Tapia R."/>
            <person name="Han C."/>
            <person name="Land M."/>
            <person name="Hauser L."/>
            <person name="Markowitz V."/>
            <person name="Cheng J.-F."/>
            <person name="Hugenholtz P."/>
            <person name="Woyke T."/>
            <person name="Wu D."/>
            <person name="Tindall B."/>
            <person name="Faehrich R."/>
            <person name="Brambilla E."/>
            <person name="Klenk H.-P."/>
            <person name="Eisen J.A."/>
        </authorList>
    </citation>
    <scope>NUCLEOTIDE SEQUENCE [LARGE SCALE GENOMIC DNA]</scope>
    <source>
        <strain evidence="2">ATCC 29530 / DSM 19594 / LMG 11500 / NCIMB 11436 / LSU 4</strain>
    </source>
</reference>
<evidence type="ECO:0000313" key="2">
    <source>
        <dbReference type="Proteomes" id="UP000000493"/>
    </source>
</evidence>
<dbReference type="KEGG" id="rsi:Runsl_4227"/>
<reference evidence="1 2" key="2">
    <citation type="journal article" date="2012" name="Stand. Genomic Sci.">
        <title>Complete genome sequence of the aquatic bacterium Runella slithyformis type strain (LSU 4(T)).</title>
        <authorList>
            <person name="Copeland A."/>
            <person name="Zhang X."/>
            <person name="Misra M."/>
            <person name="Lapidus A."/>
            <person name="Nolan M."/>
            <person name="Lucas S."/>
            <person name="Deshpande S."/>
            <person name="Cheng J.F."/>
            <person name="Tapia R."/>
            <person name="Goodwin L.A."/>
            <person name="Pitluck S."/>
            <person name="Liolios K."/>
            <person name="Pagani I."/>
            <person name="Ivanova N."/>
            <person name="Mikhailova N."/>
            <person name="Pati A."/>
            <person name="Chen A."/>
            <person name="Palaniappan K."/>
            <person name="Land M."/>
            <person name="Hauser L."/>
            <person name="Pan C."/>
            <person name="Jeffries C.D."/>
            <person name="Detter J.C."/>
            <person name="Brambilla E.M."/>
            <person name="Rohde M."/>
            <person name="Djao O.D."/>
            <person name="Goker M."/>
            <person name="Sikorski J."/>
            <person name="Tindall B.J."/>
            <person name="Woyke T."/>
            <person name="Bristow J."/>
            <person name="Eisen J.A."/>
            <person name="Markowitz V."/>
            <person name="Hugenholtz P."/>
            <person name="Kyrpides N.C."/>
            <person name="Klenk H.P."/>
            <person name="Mavromatis K."/>
        </authorList>
    </citation>
    <scope>NUCLEOTIDE SEQUENCE [LARGE SCALE GENOMIC DNA]</scope>
    <source>
        <strain evidence="2">ATCC 29530 / DSM 19594 / LMG 11500 / NCIMB 11436 / LSU 4</strain>
    </source>
</reference>